<dbReference type="PROSITE" id="PS50127">
    <property type="entry name" value="UBC_2"/>
    <property type="match status" value="1"/>
</dbReference>
<dbReference type="Pfam" id="PF00179">
    <property type="entry name" value="UQ_con"/>
    <property type="match status" value="1"/>
</dbReference>
<dbReference type="SUPFAM" id="SSF54495">
    <property type="entry name" value="UBC-like"/>
    <property type="match status" value="1"/>
</dbReference>
<feature type="active site" description="Glycyl thioester intermediate" evidence="3">
    <location>
        <position position="83"/>
    </location>
</feature>
<feature type="domain" description="UBC core" evidence="5">
    <location>
        <begin position="1"/>
        <end position="145"/>
    </location>
</feature>
<dbReference type="AlphaFoldDB" id="A0A6B2LP87"/>
<evidence type="ECO:0000256" key="4">
    <source>
        <dbReference type="RuleBase" id="RU362109"/>
    </source>
</evidence>
<evidence type="ECO:0000256" key="1">
    <source>
        <dbReference type="ARBA" id="ARBA00022679"/>
    </source>
</evidence>
<dbReference type="GO" id="GO:0016740">
    <property type="term" value="F:transferase activity"/>
    <property type="evidence" value="ECO:0007669"/>
    <property type="project" value="UniProtKB-KW"/>
</dbReference>
<dbReference type="PANTHER" id="PTHR24067">
    <property type="entry name" value="UBIQUITIN-CONJUGATING ENZYME E2"/>
    <property type="match status" value="1"/>
</dbReference>
<dbReference type="Gene3D" id="3.10.110.10">
    <property type="entry name" value="Ubiquitin Conjugating Enzyme"/>
    <property type="match status" value="1"/>
</dbReference>
<keyword evidence="4" id="KW-0547">Nucleotide-binding</keyword>
<evidence type="ECO:0000256" key="3">
    <source>
        <dbReference type="PROSITE-ProRule" id="PRU10133"/>
    </source>
</evidence>
<keyword evidence="4" id="KW-0067">ATP-binding</keyword>
<proteinExistence type="inferred from homology"/>
<dbReference type="InterPro" id="IPR016135">
    <property type="entry name" value="UBQ-conjugating_enzyme/RWD"/>
</dbReference>
<dbReference type="PROSITE" id="PS00183">
    <property type="entry name" value="UBC_1"/>
    <property type="match status" value="1"/>
</dbReference>
<dbReference type="FunFam" id="3.10.110.10:FF:000090">
    <property type="entry name" value="Ubiquitin-conjugating enzyme E2-17 kDa"/>
    <property type="match status" value="1"/>
</dbReference>
<dbReference type="EMBL" id="GIBP01009671">
    <property type="protein sequence ID" value="NDV38640.1"/>
    <property type="molecule type" value="Transcribed_RNA"/>
</dbReference>
<reference evidence="6" key="1">
    <citation type="journal article" date="2020" name="J. Eukaryot. Microbiol.">
        <title>De novo Sequencing, Assembly and Annotation of the Transcriptome for the Free-Living Testate Amoeba Arcella intermedia.</title>
        <authorList>
            <person name="Ribeiro G.M."/>
            <person name="Porfirio-Sousa A.L."/>
            <person name="Maurer-Alcala X.X."/>
            <person name="Katz L.A."/>
            <person name="Lahr D.J.G."/>
        </authorList>
    </citation>
    <scope>NUCLEOTIDE SEQUENCE</scope>
</reference>
<name>A0A6B2LP87_9EUKA</name>
<evidence type="ECO:0000259" key="5">
    <source>
        <dbReference type="PROSITE" id="PS50127"/>
    </source>
</evidence>
<dbReference type="CDD" id="cd23790">
    <property type="entry name" value="UBCc_UBE2A_2B"/>
    <property type="match status" value="1"/>
</dbReference>
<dbReference type="InterPro" id="IPR050113">
    <property type="entry name" value="Ub_conjugating_enzyme"/>
</dbReference>
<protein>
    <recommendedName>
        <fullName evidence="5">UBC core domain-containing protein</fullName>
    </recommendedName>
</protein>
<dbReference type="SMART" id="SM00212">
    <property type="entry name" value="UBCc"/>
    <property type="match status" value="1"/>
</dbReference>
<dbReference type="InterPro" id="IPR023313">
    <property type="entry name" value="UBQ-conjugating_AS"/>
</dbReference>
<keyword evidence="2 4" id="KW-0833">Ubl conjugation pathway</keyword>
<comment type="similarity">
    <text evidence="4">Belongs to the ubiquitin-conjugating enzyme family.</text>
</comment>
<evidence type="ECO:0000256" key="2">
    <source>
        <dbReference type="ARBA" id="ARBA00022786"/>
    </source>
</evidence>
<organism evidence="6">
    <name type="scientific">Arcella intermedia</name>
    <dbReference type="NCBI Taxonomy" id="1963864"/>
    <lineage>
        <taxon>Eukaryota</taxon>
        <taxon>Amoebozoa</taxon>
        <taxon>Tubulinea</taxon>
        <taxon>Elardia</taxon>
        <taxon>Arcellinida</taxon>
        <taxon>Sphaerothecina</taxon>
        <taxon>Arcellidae</taxon>
        <taxon>Arcella</taxon>
    </lineage>
</organism>
<accession>A0A6B2LP87</accession>
<dbReference type="InterPro" id="IPR000608">
    <property type="entry name" value="UBC"/>
</dbReference>
<dbReference type="GO" id="GO:0005524">
    <property type="term" value="F:ATP binding"/>
    <property type="evidence" value="ECO:0007669"/>
    <property type="project" value="UniProtKB-UniRule"/>
</dbReference>
<evidence type="ECO:0000313" key="6">
    <source>
        <dbReference type="EMBL" id="NDV38640.1"/>
    </source>
</evidence>
<sequence length="151" mass="16942">MRLMSDLKSVCSDPIEGASAAPANEDDLFAWDATIFGPEECIWEGGIFPLKLVFSEDYPSRPPKVRFTFPVFHPNVYGDGTLCLDIIQDKWKPIYNVSTILISIRSLLTDPNIDSPANPTAAALFRDNPKEYKKRVRQCVERSQESTGAFL</sequence>
<keyword evidence="1" id="KW-0808">Transferase</keyword>